<evidence type="ECO:0000313" key="5">
    <source>
        <dbReference type="EMBL" id="KIO31973.1"/>
    </source>
</evidence>
<evidence type="ECO:0000256" key="1">
    <source>
        <dbReference type="SAM" id="MobiDB-lite"/>
    </source>
</evidence>
<accession>A0A0C3LDG1</accession>
<gene>
    <name evidence="5" type="ORF">M407DRAFT_241583</name>
    <name evidence="4" type="ORF">M407DRAFT_245690</name>
    <name evidence="3" type="ORF">M407DRAFT_246878</name>
    <name evidence="2" type="ORF">M407DRAFT_246891</name>
</gene>
<dbReference type="EMBL" id="KN823456">
    <property type="protein sequence ID" value="KIO16946.1"/>
    <property type="molecule type" value="Genomic_DNA"/>
</dbReference>
<dbReference type="HOGENOM" id="CLU_2724064_0_0_1"/>
<reference evidence="5" key="3">
    <citation type="submission" date="2015-02" db="EMBL/GenBank/DDBJ databases">
        <title>Evolutionary Origins and Diversification of the Mycorrhizal Mutualists.</title>
        <authorList>
            <consortium name="DOE Joint Genome Institute"/>
            <consortium name="Mycorrhizal Genomics Consortium"/>
            <person name="Kohler A."/>
            <person name="Kuo A."/>
            <person name="Nagy L.G."/>
            <person name="Floudas D."/>
            <person name="Copeland A."/>
            <person name="Barry K.W."/>
            <person name="Cichocki N."/>
            <person name="Veneault-Fourrey C."/>
            <person name="LaButti K."/>
            <person name="Lindquist E.A."/>
            <person name="Lipzen A."/>
            <person name="Lundell T."/>
            <person name="Morin E."/>
            <person name="Murat C."/>
            <person name="Riley R."/>
            <person name="Ohm R."/>
            <person name="Sun H."/>
            <person name="Tunlid A."/>
            <person name="Henrissat B."/>
            <person name="Grigoriev I.V."/>
            <person name="Hibbett D.S."/>
            <person name="Martin F."/>
        </authorList>
    </citation>
    <scope>NUCLEOTIDE SEQUENCE</scope>
    <source>
        <strain evidence="5 6">MUT 4182</strain>
    </source>
</reference>
<dbReference type="Proteomes" id="UP000054248">
    <property type="component" value="Unassembled WGS sequence"/>
</dbReference>
<keyword evidence="6" id="KW-1185">Reference proteome</keyword>
<protein>
    <submittedName>
        <fullName evidence="5">Uncharacterized protein</fullName>
    </submittedName>
</protein>
<name>A0A0C3LDG1_9AGAM</name>
<evidence type="ECO:0000313" key="4">
    <source>
        <dbReference type="EMBL" id="KIO20759.1"/>
    </source>
</evidence>
<dbReference type="AlphaFoldDB" id="A0A0C3LDG1"/>
<reference evidence="5 6" key="1">
    <citation type="submission" date="2014-04" db="EMBL/GenBank/DDBJ databases">
        <authorList>
            <consortium name="DOE Joint Genome Institute"/>
            <person name="Kuo A."/>
            <person name="Girlanda M."/>
            <person name="Perotto S."/>
            <person name="Kohler A."/>
            <person name="Nagy L.G."/>
            <person name="Floudas D."/>
            <person name="Copeland A."/>
            <person name="Barry K.W."/>
            <person name="Cichocki N."/>
            <person name="Veneault-Fourrey C."/>
            <person name="LaButti K."/>
            <person name="Lindquist E.A."/>
            <person name="Lipzen A."/>
            <person name="Lundell T."/>
            <person name="Morin E."/>
            <person name="Murat C."/>
            <person name="Sun H."/>
            <person name="Tunlid A."/>
            <person name="Henrissat B."/>
            <person name="Grigoriev I.V."/>
            <person name="Hibbett D.S."/>
            <person name="Martin F."/>
            <person name="Nordberg H.P."/>
            <person name="Cantor M.N."/>
            <person name="Hua S.X."/>
        </authorList>
    </citation>
    <scope>NUCLEOTIDE SEQUENCE [LARGE SCALE GENOMIC DNA]</scope>
    <source>
        <strain evidence="5 6">MUT 4182</strain>
    </source>
</reference>
<organism evidence="5 6">
    <name type="scientific">Tulasnella calospora MUT 4182</name>
    <dbReference type="NCBI Taxonomy" id="1051891"/>
    <lineage>
        <taxon>Eukaryota</taxon>
        <taxon>Fungi</taxon>
        <taxon>Dikarya</taxon>
        <taxon>Basidiomycota</taxon>
        <taxon>Agaricomycotina</taxon>
        <taxon>Agaricomycetes</taxon>
        <taxon>Cantharellales</taxon>
        <taxon>Tulasnellaceae</taxon>
        <taxon>Tulasnella</taxon>
    </lineage>
</organism>
<sequence>MTLETADRSESNLLSTIPALGVLADEGEWGVGTSWGRRTAGGERDLVPRPGTVFSSQGMADRHAVECPGTTR</sequence>
<feature type="region of interest" description="Disordered" evidence="1">
    <location>
        <begin position="36"/>
        <end position="72"/>
    </location>
</feature>
<proteinExistence type="predicted"/>
<evidence type="ECO:0000313" key="6">
    <source>
        <dbReference type="Proteomes" id="UP000054248"/>
    </source>
</evidence>
<evidence type="ECO:0000313" key="3">
    <source>
        <dbReference type="EMBL" id="KIO16946.1"/>
    </source>
</evidence>
<reference evidence="6" key="2">
    <citation type="submission" date="2015-01" db="EMBL/GenBank/DDBJ databases">
        <title>Evolutionary Origins and Diversification of the Mycorrhizal Mutualists.</title>
        <authorList>
            <consortium name="DOE Joint Genome Institute"/>
            <consortium name="Mycorrhizal Genomics Consortium"/>
            <person name="Kohler A."/>
            <person name="Kuo A."/>
            <person name="Nagy L.G."/>
            <person name="Floudas D."/>
            <person name="Copeland A."/>
            <person name="Barry K.W."/>
            <person name="Cichocki N."/>
            <person name="Veneault-Fourrey C."/>
            <person name="LaButti K."/>
            <person name="Lindquist E.A."/>
            <person name="Lipzen A."/>
            <person name="Lundell T."/>
            <person name="Morin E."/>
            <person name="Murat C."/>
            <person name="Riley R."/>
            <person name="Ohm R."/>
            <person name="Sun H."/>
            <person name="Tunlid A."/>
            <person name="Henrissat B."/>
            <person name="Grigoriev I.V."/>
            <person name="Hibbett D.S."/>
            <person name="Martin F."/>
        </authorList>
    </citation>
    <scope>NUCLEOTIDE SEQUENCE [LARGE SCALE GENOMIC DNA]</scope>
    <source>
        <strain evidence="3 6">MUT 4182</strain>
    </source>
</reference>
<dbReference type="EMBL" id="KN823465">
    <property type="protein sequence ID" value="KIO16901.1"/>
    <property type="molecule type" value="Genomic_DNA"/>
</dbReference>
<evidence type="ECO:0000313" key="2">
    <source>
        <dbReference type="EMBL" id="KIO16901.1"/>
    </source>
</evidence>
<dbReference type="EMBL" id="KN823162">
    <property type="protein sequence ID" value="KIO20759.1"/>
    <property type="molecule type" value="Genomic_DNA"/>
</dbReference>
<dbReference type="EMBL" id="KN822958">
    <property type="protein sequence ID" value="KIO31973.1"/>
    <property type="molecule type" value="Genomic_DNA"/>
</dbReference>